<evidence type="ECO:0000313" key="3">
    <source>
        <dbReference type="Proteomes" id="UP001305414"/>
    </source>
</evidence>
<evidence type="ECO:0000313" key="2">
    <source>
        <dbReference type="EMBL" id="KAK5627725.1"/>
    </source>
</evidence>
<evidence type="ECO:0000256" key="1">
    <source>
        <dbReference type="SAM" id="MobiDB-lite"/>
    </source>
</evidence>
<accession>A0AAN7YWC9</accession>
<feature type="region of interest" description="Disordered" evidence="1">
    <location>
        <begin position="1"/>
        <end position="33"/>
    </location>
</feature>
<gene>
    <name evidence="2" type="ORF">RRF57_003440</name>
</gene>
<name>A0AAN7YWC9_9PEZI</name>
<dbReference type="EMBL" id="JAWHQM010000006">
    <property type="protein sequence ID" value="KAK5627725.1"/>
    <property type="molecule type" value="Genomic_DNA"/>
</dbReference>
<reference evidence="2 3" key="1">
    <citation type="submission" date="2023-10" db="EMBL/GenBank/DDBJ databases">
        <title>Draft genome sequence of Xylaria bambusicola isolate GMP-LS, the root and basal stem rot pathogen of sugarcane in Indonesia.</title>
        <authorList>
            <person name="Selvaraj P."/>
            <person name="Muralishankar V."/>
            <person name="Muruganantham S."/>
            <person name="Sp S."/>
            <person name="Haryani S."/>
            <person name="Lau K.J.X."/>
            <person name="Naqvi N.I."/>
        </authorList>
    </citation>
    <scope>NUCLEOTIDE SEQUENCE [LARGE SCALE GENOMIC DNA]</scope>
    <source>
        <strain evidence="2">GMP-LS</strain>
    </source>
</reference>
<dbReference type="Proteomes" id="UP001305414">
    <property type="component" value="Unassembled WGS sequence"/>
</dbReference>
<sequence length="70" mass="7956">MACFNMAETHPPRFVHQRSDERPDANGYGKGNDTRCLSELRRHSRNVVVRKQAAAGIRPYPAAALFVWKC</sequence>
<proteinExistence type="predicted"/>
<comment type="caution">
    <text evidence="2">The sequence shown here is derived from an EMBL/GenBank/DDBJ whole genome shotgun (WGS) entry which is preliminary data.</text>
</comment>
<organism evidence="2 3">
    <name type="scientific">Xylaria bambusicola</name>
    <dbReference type="NCBI Taxonomy" id="326684"/>
    <lineage>
        <taxon>Eukaryota</taxon>
        <taxon>Fungi</taxon>
        <taxon>Dikarya</taxon>
        <taxon>Ascomycota</taxon>
        <taxon>Pezizomycotina</taxon>
        <taxon>Sordariomycetes</taxon>
        <taxon>Xylariomycetidae</taxon>
        <taxon>Xylariales</taxon>
        <taxon>Xylariaceae</taxon>
        <taxon>Xylaria</taxon>
    </lineage>
</organism>
<dbReference type="AlphaFoldDB" id="A0AAN7YWC9"/>
<keyword evidence="3" id="KW-1185">Reference proteome</keyword>
<protein>
    <submittedName>
        <fullName evidence="2">Uncharacterized protein</fullName>
    </submittedName>
</protein>